<dbReference type="CDD" id="cd02976">
    <property type="entry name" value="NrdH"/>
    <property type="match status" value="1"/>
</dbReference>
<dbReference type="GO" id="GO:0045454">
    <property type="term" value="P:cell redox homeostasis"/>
    <property type="evidence" value="ECO:0007669"/>
    <property type="project" value="TreeGrafter"/>
</dbReference>
<dbReference type="EMBL" id="QUZK01000046">
    <property type="protein sequence ID" value="RFF29491.1"/>
    <property type="molecule type" value="Genomic_DNA"/>
</dbReference>
<accession>A0A3E1K650</accession>
<dbReference type="PANTHER" id="PTHR34386:SF1">
    <property type="entry name" value="GLUTAREDOXIN-LIKE PROTEIN NRDH"/>
    <property type="match status" value="1"/>
</dbReference>
<dbReference type="Proteomes" id="UP000260351">
    <property type="component" value="Unassembled WGS sequence"/>
</dbReference>
<dbReference type="InterPro" id="IPR025392">
    <property type="entry name" value="DUF4124"/>
</dbReference>
<organism evidence="3 4">
    <name type="scientific">Wenzhouxiangella sediminis</name>
    <dbReference type="NCBI Taxonomy" id="1792836"/>
    <lineage>
        <taxon>Bacteria</taxon>
        <taxon>Pseudomonadati</taxon>
        <taxon>Pseudomonadota</taxon>
        <taxon>Gammaproteobacteria</taxon>
        <taxon>Chromatiales</taxon>
        <taxon>Wenzhouxiangellaceae</taxon>
        <taxon>Wenzhouxiangella</taxon>
    </lineage>
</organism>
<feature type="domain" description="DUF4124" evidence="2">
    <location>
        <begin position="22"/>
        <end position="67"/>
    </location>
</feature>
<dbReference type="InterPro" id="IPR051548">
    <property type="entry name" value="Grx-like_ET"/>
</dbReference>
<dbReference type="OrthoDB" id="9814618at2"/>
<evidence type="ECO:0000313" key="4">
    <source>
        <dbReference type="Proteomes" id="UP000260351"/>
    </source>
</evidence>
<name>A0A3E1K650_9GAMM</name>
<evidence type="ECO:0000259" key="2">
    <source>
        <dbReference type="Pfam" id="PF13511"/>
    </source>
</evidence>
<dbReference type="PROSITE" id="PS51354">
    <property type="entry name" value="GLUTAREDOXIN_2"/>
    <property type="match status" value="1"/>
</dbReference>
<dbReference type="InterPro" id="IPR002109">
    <property type="entry name" value="Glutaredoxin"/>
</dbReference>
<dbReference type="PANTHER" id="PTHR34386">
    <property type="entry name" value="GLUTAREDOXIN"/>
    <property type="match status" value="1"/>
</dbReference>
<dbReference type="Pfam" id="PF13511">
    <property type="entry name" value="DUF4124"/>
    <property type="match status" value="1"/>
</dbReference>
<proteinExistence type="predicted"/>
<protein>
    <submittedName>
        <fullName evidence="3">Glutaredoxin family protein</fullName>
    </submittedName>
</protein>
<feature type="domain" description="Glutaredoxin" evidence="1">
    <location>
        <begin position="85"/>
        <end position="142"/>
    </location>
</feature>
<evidence type="ECO:0000259" key="1">
    <source>
        <dbReference type="Pfam" id="PF00462"/>
    </source>
</evidence>
<dbReference type="Pfam" id="PF00462">
    <property type="entry name" value="Glutaredoxin"/>
    <property type="match status" value="1"/>
</dbReference>
<dbReference type="SUPFAM" id="SSF52833">
    <property type="entry name" value="Thioredoxin-like"/>
    <property type="match status" value="1"/>
</dbReference>
<keyword evidence="4" id="KW-1185">Reference proteome</keyword>
<reference evidence="3 4" key="1">
    <citation type="submission" date="2018-08" db="EMBL/GenBank/DDBJ databases">
        <title>Wenzhouxiangella salilacus sp. nov., a novel bacterium isolated from a saline lake in Xinjiang Province, China.</title>
        <authorList>
            <person name="Han S."/>
        </authorList>
    </citation>
    <scope>NUCLEOTIDE SEQUENCE [LARGE SCALE GENOMIC DNA]</scope>
    <source>
        <strain evidence="3 4">XDB06</strain>
    </source>
</reference>
<sequence>MVAHKREGGIGSVYKLLAVWVVLACSLADAQVYRWVDEDGNLHFSDRKPVEESSEELDIEPINSYTAVEIQPAPQPTDEGHRPRVIMYATDWCPYCAKARQYFADNGIRYTEYDIDEDPAARRRYEAMDATGVPVILVGDTRINGFSVKGFERVYE</sequence>
<dbReference type="Gene3D" id="3.40.30.10">
    <property type="entry name" value="Glutaredoxin"/>
    <property type="match status" value="1"/>
</dbReference>
<dbReference type="GO" id="GO:0009055">
    <property type="term" value="F:electron transfer activity"/>
    <property type="evidence" value="ECO:0007669"/>
    <property type="project" value="TreeGrafter"/>
</dbReference>
<comment type="caution">
    <text evidence="3">The sequence shown here is derived from an EMBL/GenBank/DDBJ whole genome shotgun (WGS) entry which is preliminary data.</text>
</comment>
<gene>
    <name evidence="3" type="ORF">DZC52_12675</name>
</gene>
<dbReference type="InterPro" id="IPR036249">
    <property type="entry name" value="Thioredoxin-like_sf"/>
</dbReference>
<evidence type="ECO:0000313" key="3">
    <source>
        <dbReference type="EMBL" id="RFF29491.1"/>
    </source>
</evidence>
<dbReference type="AlphaFoldDB" id="A0A3E1K650"/>